<evidence type="ECO:0000313" key="3">
    <source>
        <dbReference type="Proteomes" id="UP000008237"/>
    </source>
</evidence>
<dbReference type="AlphaFoldDB" id="E2BZ76"/>
<name>E2BZ76_HARSA</name>
<evidence type="ECO:0000256" key="1">
    <source>
        <dbReference type="SAM" id="Phobius"/>
    </source>
</evidence>
<reference evidence="2 3" key="1">
    <citation type="journal article" date="2010" name="Science">
        <title>Genomic comparison of the ants Camponotus floridanus and Harpegnathos saltator.</title>
        <authorList>
            <person name="Bonasio R."/>
            <person name="Zhang G."/>
            <person name="Ye C."/>
            <person name="Mutti N.S."/>
            <person name="Fang X."/>
            <person name="Qin N."/>
            <person name="Donahue G."/>
            <person name="Yang P."/>
            <person name="Li Q."/>
            <person name="Li C."/>
            <person name="Zhang P."/>
            <person name="Huang Z."/>
            <person name="Berger S.L."/>
            <person name="Reinberg D."/>
            <person name="Wang J."/>
            <person name="Liebig J."/>
        </authorList>
    </citation>
    <scope>NUCLEOTIDE SEQUENCE [LARGE SCALE GENOMIC DNA]</scope>
    <source>
        <strain evidence="2 3">R22 G/1</strain>
    </source>
</reference>
<organism evidence="3">
    <name type="scientific">Harpegnathos saltator</name>
    <name type="common">Jerdon's jumping ant</name>
    <dbReference type="NCBI Taxonomy" id="610380"/>
    <lineage>
        <taxon>Eukaryota</taxon>
        <taxon>Metazoa</taxon>
        <taxon>Ecdysozoa</taxon>
        <taxon>Arthropoda</taxon>
        <taxon>Hexapoda</taxon>
        <taxon>Insecta</taxon>
        <taxon>Pterygota</taxon>
        <taxon>Neoptera</taxon>
        <taxon>Endopterygota</taxon>
        <taxon>Hymenoptera</taxon>
        <taxon>Apocrita</taxon>
        <taxon>Aculeata</taxon>
        <taxon>Formicoidea</taxon>
        <taxon>Formicidae</taxon>
        <taxon>Ponerinae</taxon>
        <taxon>Ponerini</taxon>
        <taxon>Harpegnathos</taxon>
    </lineage>
</organism>
<protein>
    <submittedName>
        <fullName evidence="2">Uncharacterized protein</fullName>
    </submittedName>
</protein>
<keyword evidence="1" id="KW-1133">Transmembrane helix</keyword>
<proteinExistence type="predicted"/>
<evidence type="ECO:0000313" key="2">
    <source>
        <dbReference type="EMBL" id="EFN78982.1"/>
    </source>
</evidence>
<dbReference type="EMBL" id="GL451577">
    <property type="protein sequence ID" value="EFN78982.1"/>
    <property type="molecule type" value="Genomic_DNA"/>
</dbReference>
<dbReference type="Proteomes" id="UP000008237">
    <property type="component" value="Unassembled WGS sequence"/>
</dbReference>
<keyword evidence="3" id="KW-1185">Reference proteome</keyword>
<accession>E2BZ76</accession>
<keyword evidence="1" id="KW-0812">Transmembrane</keyword>
<sequence>MLVLRGLQNSNSLVVLGLVILSLVFMIQIKQIYNNNQKYNRYLTYKQYMNEIATELKAVVKSVNKSSTYVRQLNEMLSKYRERSIKNISMSKVTSSS</sequence>
<dbReference type="OMA" id="NQKYNRY"/>
<feature type="transmembrane region" description="Helical" evidence="1">
    <location>
        <begin position="12"/>
        <end position="29"/>
    </location>
</feature>
<keyword evidence="1" id="KW-0472">Membrane</keyword>
<gene>
    <name evidence="2" type="ORF">EAI_12135</name>
</gene>
<dbReference type="InParanoid" id="E2BZ76"/>